<dbReference type="PANTHER" id="PTHR31071:SF2">
    <property type="entry name" value="ACTIN CYTOSKELETON-REGULATORY COMPLEX PAN-LIKE PROTEIN"/>
    <property type="match status" value="1"/>
</dbReference>
<feature type="coiled-coil region" evidence="1">
    <location>
        <begin position="180"/>
        <end position="207"/>
    </location>
</feature>
<dbReference type="InterPro" id="IPR043424">
    <property type="entry name" value="BLT-like"/>
</dbReference>
<gene>
    <name evidence="3" type="ORF">LITE_LOCUS37748</name>
</gene>
<evidence type="ECO:0000256" key="1">
    <source>
        <dbReference type="SAM" id="Coils"/>
    </source>
</evidence>
<reference evidence="3" key="1">
    <citation type="submission" date="2022-08" db="EMBL/GenBank/DDBJ databases">
        <authorList>
            <person name="Gutierrez-Valencia J."/>
        </authorList>
    </citation>
    <scope>NUCLEOTIDE SEQUENCE</scope>
</reference>
<name>A0AAV0PCQ3_9ROSI</name>
<evidence type="ECO:0000256" key="2">
    <source>
        <dbReference type="SAM" id="MobiDB-lite"/>
    </source>
</evidence>
<dbReference type="AlphaFoldDB" id="A0AAV0PCQ3"/>
<accession>A0AAV0PCQ3</accession>
<keyword evidence="1" id="KW-0175">Coiled coil</keyword>
<feature type="coiled-coil region" evidence="1">
    <location>
        <begin position="290"/>
        <end position="324"/>
    </location>
</feature>
<proteinExistence type="predicted"/>
<dbReference type="PANTHER" id="PTHR31071">
    <property type="entry name" value="GB|AAF24581.1"/>
    <property type="match status" value="1"/>
</dbReference>
<protein>
    <submittedName>
        <fullName evidence="3">Uncharacterized protein</fullName>
    </submittedName>
</protein>
<evidence type="ECO:0000313" key="3">
    <source>
        <dbReference type="EMBL" id="CAI0468297.1"/>
    </source>
</evidence>
<organism evidence="3 4">
    <name type="scientific">Linum tenue</name>
    <dbReference type="NCBI Taxonomy" id="586396"/>
    <lineage>
        <taxon>Eukaryota</taxon>
        <taxon>Viridiplantae</taxon>
        <taxon>Streptophyta</taxon>
        <taxon>Embryophyta</taxon>
        <taxon>Tracheophyta</taxon>
        <taxon>Spermatophyta</taxon>
        <taxon>Magnoliopsida</taxon>
        <taxon>eudicotyledons</taxon>
        <taxon>Gunneridae</taxon>
        <taxon>Pentapetalae</taxon>
        <taxon>rosids</taxon>
        <taxon>fabids</taxon>
        <taxon>Malpighiales</taxon>
        <taxon>Linaceae</taxon>
        <taxon>Linum</taxon>
    </lineage>
</organism>
<dbReference type="EMBL" id="CAMGYJ010000008">
    <property type="protein sequence ID" value="CAI0468297.1"/>
    <property type="molecule type" value="Genomic_DNA"/>
</dbReference>
<keyword evidence="4" id="KW-1185">Reference proteome</keyword>
<feature type="compositionally biased region" description="Basic residues" evidence="2">
    <location>
        <begin position="18"/>
        <end position="27"/>
    </location>
</feature>
<evidence type="ECO:0000313" key="4">
    <source>
        <dbReference type="Proteomes" id="UP001154282"/>
    </source>
</evidence>
<feature type="region of interest" description="Disordered" evidence="2">
    <location>
        <begin position="1"/>
        <end position="31"/>
    </location>
</feature>
<sequence length="559" mass="63893">MKMSFHRLLTPPHSPISSRRRRRRKYAHPPSTPPLHWKLFFDSPLRNNNGGAKVASARKLAAGLWQLQLAAAGGRGSGKVARLKSERGTCGDVVGIQPSMCPAPCGSGTTAGYDEDNKDDGLLRPHVSSDLRHGVLRDKSWRKAMAKRDITTMHDEVHCFYARVKIIDQQHDESLQISHASALQSELSRARFRIHELESERRGYRKRVGHLFRELEEERRMWRAKEENKLRAVFEGLKDELGRERKSRKKMEVMNARLVDELSDVRSRAERFRKVYWKEKKSREVVDVVCTELATRVGEQKEEFEELRRDSIRFEAEIEEERRMMQMVEVWREERVQMKLNDAKFALESKYDEMLTLISQLDALLMSGSATSIDAIEPSRSEEVKEVAKRLQSNVSDDDEFVHEPHASHDLYTVLEEIGEVGGSVGVIQACNDRTVSLTNGFGSSHDTSSKGSNCSLEESEHHANMLVCDDQVERTVQEVPLVRPDAPAGDGFRDQGCVGEWNLNELMNPHITRGIKGRVEWPRGSRKFITSKAKGSQARMERQKAKLRSVVKHRSIHQ</sequence>
<comment type="caution">
    <text evidence="3">The sequence shown here is derived from an EMBL/GenBank/DDBJ whole genome shotgun (WGS) entry which is preliminary data.</text>
</comment>
<dbReference type="Proteomes" id="UP001154282">
    <property type="component" value="Unassembled WGS sequence"/>
</dbReference>